<reference evidence="3 4" key="1">
    <citation type="submission" date="2022-05" db="EMBL/GenBank/DDBJ databases">
        <authorList>
            <consortium name="Genoscope - CEA"/>
            <person name="William W."/>
        </authorList>
    </citation>
    <scope>NUCLEOTIDE SEQUENCE [LARGE SCALE GENOMIC DNA]</scope>
</reference>
<proteinExistence type="predicted"/>
<dbReference type="Proteomes" id="UP001159428">
    <property type="component" value="Unassembled WGS sequence"/>
</dbReference>
<dbReference type="InterPro" id="IPR057873">
    <property type="entry name" value="CTHRC1_C"/>
</dbReference>
<feature type="signal peptide" evidence="1">
    <location>
        <begin position="1"/>
        <end position="21"/>
    </location>
</feature>
<accession>A0AAU9WKF9</accession>
<name>A0AAU9WKF9_9CNID</name>
<dbReference type="AlphaFoldDB" id="A0AAU9WKF9"/>
<feature type="chain" id="PRO_5043628208" description="CTHRC1 C-terminal domain-containing protein" evidence="1">
    <location>
        <begin position="22"/>
        <end position="162"/>
    </location>
</feature>
<evidence type="ECO:0000256" key="1">
    <source>
        <dbReference type="SAM" id="SignalP"/>
    </source>
</evidence>
<protein>
    <recommendedName>
        <fullName evidence="2">CTHRC1 C-terminal domain-containing protein</fullName>
    </recommendedName>
</protein>
<keyword evidence="1" id="KW-0732">Signal</keyword>
<comment type="caution">
    <text evidence="3">The sequence shown here is derived from an EMBL/GenBank/DDBJ whole genome shotgun (WGS) entry which is preliminary data.</text>
</comment>
<keyword evidence="4" id="KW-1185">Reference proteome</keyword>
<dbReference type="Pfam" id="PF25815">
    <property type="entry name" value="CTHRC1_C"/>
    <property type="match status" value="1"/>
</dbReference>
<feature type="domain" description="CTHRC1 C-terminal" evidence="2">
    <location>
        <begin position="25"/>
        <end position="154"/>
    </location>
</feature>
<dbReference type="EMBL" id="CALNXJ010000015">
    <property type="protein sequence ID" value="CAH3116835.1"/>
    <property type="molecule type" value="Genomic_DNA"/>
</dbReference>
<sequence>MIARIILLQCFLALNVVRVLGYGYSWKECTWKREDPKDKGIIWACEFQKQVSYTALRVYYSGNIRISGCHHCCNRWYFTFNGVECSTPGPIEGALYQAHAGNLNSHVHGHIEGHCHNVQEGGVKVEVRIGPCLGTGIPLGNGHTGFATLSRIFIEEVTLYAT</sequence>
<organism evidence="3 4">
    <name type="scientific">Pocillopora meandrina</name>
    <dbReference type="NCBI Taxonomy" id="46732"/>
    <lineage>
        <taxon>Eukaryota</taxon>
        <taxon>Metazoa</taxon>
        <taxon>Cnidaria</taxon>
        <taxon>Anthozoa</taxon>
        <taxon>Hexacorallia</taxon>
        <taxon>Scleractinia</taxon>
        <taxon>Astrocoeniina</taxon>
        <taxon>Pocilloporidae</taxon>
        <taxon>Pocillopora</taxon>
    </lineage>
</organism>
<gene>
    <name evidence="3" type="ORF">PMEA_00006655</name>
</gene>
<evidence type="ECO:0000259" key="2">
    <source>
        <dbReference type="Pfam" id="PF25815"/>
    </source>
</evidence>
<evidence type="ECO:0000313" key="3">
    <source>
        <dbReference type="EMBL" id="CAH3116835.1"/>
    </source>
</evidence>
<evidence type="ECO:0000313" key="4">
    <source>
        <dbReference type="Proteomes" id="UP001159428"/>
    </source>
</evidence>